<proteinExistence type="predicted"/>
<gene>
    <name evidence="1" type="ORF">METZ01_LOCUS446953</name>
</gene>
<accession>A0A382ZFV3</accession>
<dbReference type="AlphaFoldDB" id="A0A382ZFV3"/>
<reference evidence="1" key="1">
    <citation type="submission" date="2018-05" db="EMBL/GenBank/DDBJ databases">
        <authorList>
            <person name="Lanie J.A."/>
            <person name="Ng W.-L."/>
            <person name="Kazmierczak K.M."/>
            <person name="Andrzejewski T.M."/>
            <person name="Davidsen T.M."/>
            <person name="Wayne K.J."/>
            <person name="Tettelin H."/>
            <person name="Glass J.I."/>
            <person name="Rusch D."/>
            <person name="Podicherti R."/>
            <person name="Tsui H.-C.T."/>
            <person name="Winkler M.E."/>
        </authorList>
    </citation>
    <scope>NUCLEOTIDE SEQUENCE</scope>
</reference>
<dbReference type="Gene3D" id="3.10.20.270">
    <property type="entry name" value="TmoB-like"/>
    <property type="match status" value="1"/>
</dbReference>
<dbReference type="Pfam" id="PF06234">
    <property type="entry name" value="TmoB"/>
    <property type="match status" value="1"/>
</dbReference>
<evidence type="ECO:0000313" key="1">
    <source>
        <dbReference type="EMBL" id="SVD94099.1"/>
    </source>
</evidence>
<dbReference type="SUPFAM" id="SSF110814">
    <property type="entry name" value="TmoB-like"/>
    <property type="match status" value="1"/>
</dbReference>
<protein>
    <submittedName>
        <fullName evidence="1">Uncharacterized protein</fullName>
    </submittedName>
</protein>
<sequence length="75" mass="7870">MAEFPIACNLQGDYGYKVIVIDDADTVADIIRKTTDQLTGVLVAPFPTDAVLKAKIHGADAPLANDATVKDAAIV</sequence>
<organism evidence="1">
    <name type="scientific">marine metagenome</name>
    <dbReference type="NCBI Taxonomy" id="408172"/>
    <lineage>
        <taxon>unclassified sequences</taxon>
        <taxon>metagenomes</taxon>
        <taxon>ecological metagenomes</taxon>
    </lineage>
</organism>
<dbReference type="InterPro" id="IPR009355">
    <property type="entry name" value="Toluene_mOase_B"/>
</dbReference>
<dbReference type="EMBL" id="UINC01183369">
    <property type="protein sequence ID" value="SVD94099.1"/>
    <property type="molecule type" value="Genomic_DNA"/>
</dbReference>
<name>A0A382ZFV3_9ZZZZ</name>
<feature type="non-terminal residue" evidence="1">
    <location>
        <position position="75"/>
    </location>
</feature>
<dbReference type="InterPro" id="IPR036713">
    <property type="entry name" value="TmoB-like_sf"/>
</dbReference>